<feature type="compositionally biased region" description="Gly residues" evidence="4">
    <location>
        <begin position="425"/>
        <end position="437"/>
    </location>
</feature>
<evidence type="ECO:0000256" key="2">
    <source>
        <dbReference type="ARBA" id="ARBA00022729"/>
    </source>
</evidence>
<proteinExistence type="inferred from homology"/>
<evidence type="ECO:0000256" key="1">
    <source>
        <dbReference type="ARBA" id="ARBA00005964"/>
    </source>
</evidence>
<feature type="region of interest" description="Disordered" evidence="4">
    <location>
        <begin position="1"/>
        <end position="26"/>
    </location>
</feature>
<keyword evidence="5" id="KW-0472">Membrane</keyword>
<dbReference type="EnsemblMetazoa" id="AMEM000088-RA">
    <property type="protein sequence ID" value="AMEM000088-PA"/>
    <property type="gene ID" value="AMEM000088"/>
</dbReference>
<keyword evidence="8" id="KW-1185">Reference proteome</keyword>
<feature type="compositionally biased region" description="Low complexity" evidence="4">
    <location>
        <begin position="791"/>
        <end position="800"/>
    </location>
</feature>
<feature type="region of interest" description="Disordered" evidence="4">
    <location>
        <begin position="760"/>
        <end position="817"/>
    </location>
</feature>
<evidence type="ECO:0000256" key="4">
    <source>
        <dbReference type="SAM" id="MobiDB-lite"/>
    </source>
</evidence>
<feature type="domain" description="Carboxylesterase type B" evidence="6">
    <location>
        <begin position="72"/>
        <end position="187"/>
    </location>
</feature>
<evidence type="ECO:0000256" key="5">
    <source>
        <dbReference type="SAM" id="Phobius"/>
    </source>
</evidence>
<feature type="compositionally biased region" description="Basic residues" evidence="4">
    <location>
        <begin position="573"/>
        <end position="584"/>
    </location>
</feature>
<feature type="compositionally biased region" description="Low complexity" evidence="4">
    <location>
        <begin position="681"/>
        <end position="698"/>
    </location>
</feature>
<keyword evidence="3" id="KW-0325">Glycoprotein</keyword>
<evidence type="ECO:0000313" key="8">
    <source>
        <dbReference type="Proteomes" id="UP000075903"/>
    </source>
</evidence>
<dbReference type="VEuPathDB" id="VectorBase:AMEM21_005564"/>
<keyword evidence="5" id="KW-0812">Transmembrane</keyword>
<feature type="compositionally biased region" description="Low complexity" evidence="4">
    <location>
        <begin position="515"/>
        <end position="528"/>
    </location>
</feature>
<feature type="region of interest" description="Disordered" evidence="4">
    <location>
        <begin position="495"/>
        <end position="637"/>
    </location>
</feature>
<feature type="compositionally biased region" description="Basic and acidic residues" evidence="4">
    <location>
        <begin position="1"/>
        <end position="16"/>
    </location>
</feature>
<feature type="transmembrane region" description="Helical" evidence="5">
    <location>
        <begin position="461"/>
        <end position="491"/>
    </location>
</feature>
<keyword evidence="2" id="KW-0732">Signal</keyword>
<keyword evidence="5" id="KW-1133">Transmembrane helix</keyword>
<dbReference type="Gene3D" id="3.40.50.1820">
    <property type="entry name" value="alpha/beta hydrolase"/>
    <property type="match status" value="2"/>
</dbReference>
<organism evidence="7 8">
    <name type="scientific">Anopheles merus</name>
    <name type="common">Mosquito</name>
    <dbReference type="NCBI Taxonomy" id="30066"/>
    <lineage>
        <taxon>Eukaryota</taxon>
        <taxon>Metazoa</taxon>
        <taxon>Ecdysozoa</taxon>
        <taxon>Arthropoda</taxon>
        <taxon>Hexapoda</taxon>
        <taxon>Insecta</taxon>
        <taxon>Pterygota</taxon>
        <taxon>Neoptera</taxon>
        <taxon>Endopterygota</taxon>
        <taxon>Diptera</taxon>
        <taxon>Nematocera</taxon>
        <taxon>Culicoidea</taxon>
        <taxon>Culicidae</taxon>
        <taxon>Anophelinae</taxon>
        <taxon>Anopheles</taxon>
    </lineage>
</organism>
<dbReference type="AlphaFoldDB" id="A0A182ULU0"/>
<dbReference type="VEuPathDB" id="VectorBase:AMEM000088"/>
<feature type="region of interest" description="Disordered" evidence="4">
    <location>
        <begin position="661"/>
        <end position="698"/>
    </location>
</feature>
<dbReference type="Pfam" id="PF00135">
    <property type="entry name" value="COesterase"/>
    <property type="match status" value="2"/>
</dbReference>
<dbReference type="InterPro" id="IPR029058">
    <property type="entry name" value="AB_hydrolase_fold"/>
</dbReference>
<accession>A0A182ULU0</accession>
<comment type="similarity">
    <text evidence="1">Belongs to the type-B carboxylesterase/lipase family.</text>
</comment>
<reference evidence="7" key="1">
    <citation type="submission" date="2020-05" db="UniProtKB">
        <authorList>
            <consortium name="EnsemblMetazoa"/>
        </authorList>
    </citation>
    <scope>IDENTIFICATION</scope>
    <source>
        <strain evidence="7">MAF</strain>
    </source>
</reference>
<dbReference type="InterPro" id="IPR002018">
    <property type="entry name" value="CarbesteraseB"/>
</dbReference>
<protein>
    <recommendedName>
        <fullName evidence="6">Carboxylesterase type B domain-containing protein</fullName>
    </recommendedName>
</protein>
<dbReference type="Proteomes" id="UP000075903">
    <property type="component" value="Unassembled WGS sequence"/>
</dbReference>
<dbReference type="InterPro" id="IPR019819">
    <property type="entry name" value="Carboxylesterase_B_CS"/>
</dbReference>
<feature type="region of interest" description="Disordered" evidence="4">
    <location>
        <begin position="710"/>
        <end position="730"/>
    </location>
</feature>
<feature type="compositionally biased region" description="Polar residues" evidence="4">
    <location>
        <begin position="610"/>
        <end position="637"/>
    </location>
</feature>
<dbReference type="SUPFAM" id="SSF53474">
    <property type="entry name" value="alpha/beta-Hydrolases"/>
    <property type="match status" value="2"/>
</dbReference>
<feature type="compositionally biased region" description="Basic residues" evidence="4">
    <location>
        <begin position="776"/>
        <end position="790"/>
    </location>
</feature>
<dbReference type="PROSITE" id="PS00941">
    <property type="entry name" value="CARBOXYLESTERASE_B_2"/>
    <property type="match status" value="1"/>
</dbReference>
<evidence type="ECO:0000313" key="7">
    <source>
        <dbReference type="EnsemblMetazoa" id="AMEM000088-PA"/>
    </source>
</evidence>
<dbReference type="PANTHER" id="PTHR43903">
    <property type="entry name" value="NEUROLIGIN"/>
    <property type="match status" value="1"/>
</dbReference>
<name>A0A182ULU0_ANOME</name>
<feature type="domain" description="Carboxylesterase type B" evidence="6">
    <location>
        <begin position="188"/>
        <end position="345"/>
    </location>
</feature>
<evidence type="ECO:0000259" key="6">
    <source>
        <dbReference type="Pfam" id="PF00135"/>
    </source>
</evidence>
<feature type="region of interest" description="Disordered" evidence="4">
    <location>
        <begin position="401"/>
        <end position="441"/>
    </location>
</feature>
<feature type="compositionally biased region" description="Low complexity" evidence="4">
    <location>
        <begin position="760"/>
        <end position="775"/>
    </location>
</feature>
<feature type="compositionally biased region" description="Low complexity" evidence="4">
    <location>
        <begin position="710"/>
        <end position="729"/>
    </location>
</feature>
<dbReference type="STRING" id="30066.A0A182ULU0"/>
<dbReference type="InterPro" id="IPR051093">
    <property type="entry name" value="Neuroligin/BSAL"/>
</dbReference>
<dbReference type="VEuPathDB" id="VectorBase:AMEM21_001492"/>
<evidence type="ECO:0000256" key="3">
    <source>
        <dbReference type="ARBA" id="ARBA00023180"/>
    </source>
</evidence>
<sequence length="827" mass="89061">MQAHDGPKRSYRHDRQQQQQPEPEVSSRVTSCAGFVLQTKLVPARATIWLWVLWCACSFAVAPARAGPRYSSRIVDTKSGAIRGVILELNSKHLEPVEVFKAVPYATPPIGSLRFEPPKKLPPWKGTKLADTFGSVCPQSFPDISNRTAALLSMPKGRYQHLKRLQPLLANQSEDCLTLNIYVPGSDSTMEALSDGHTVAPIIKVAYLHARRGAKTYMFHFGYQSKESEYPQRLGSVRGEDLPYIFGLPLVQGGPVFPQNYSRQDMGVNEAVLNFVTNFCKTGDPNEAGHQQAAPLHPDYGTAKERTRFRLITWETYETTTQQYLSISTKPKMRSHYRGHKMALWLNLIPQLHRPGDPEVSMRHHHFREREPHYYAGSVRAESFSRPRSLYQNGVINDAQESRQESFGTECTPDPTMGEVLQENGVGGGGGGGGGPGDTLTNVLSEEEEEELLEKLANRHYYSYTAALGVTVGVGCLLLLLNMLIFAGIYYQRDRTKRKSQTSQSSGTAGGSGVTSGTSASLSGSNGTPDESEIPLTSIPSPSPVKAKRTIEPPPSYATLPKRTGNNGATGMHHQHQHHHHLHQHLAGGSSGTKETKLGSPPTTAHLRTGASTLGRSGTGSFYDSSTSSRQQQPYSTQQVIAPHSTNVGHTAVTITPAAATVSHHQTLPRASKAPLPPIRSTTCSSSSASSSSGTASTSVVPLTSILVNSNTANNNNHNNHQPHHYQQQSCELANATLPPPANSSVITVDLVSSATVPAAAAATGSSPPTVLGQHQHQHHHHHHHAHHHASGSGSVTAGSGPAGGGPAAPGSTATLKKRVQIQEVTV</sequence>